<dbReference type="EMBL" id="JAUOTP010000008">
    <property type="protein sequence ID" value="MDO6416046.1"/>
    <property type="molecule type" value="Genomic_DNA"/>
</dbReference>
<dbReference type="InterPro" id="IPR016035">
    <property type="entry name" value="Acyl_Trfase/lysoPLipase"/>
</dbReference>
<comment type="caution">
    <text evidence="3">The sequence shown here is derived from an EMBL/GenBank/DDBJ whole genome shotgun (WGS) entry which is preliminary data.</text>
</comment>
<dbReference type="RefSeq" id="WP_303544954.1">
    <property type="nucleotide sequence ID" value="NZ_JAUOTP010000008.1"/>
</dbReference>
<accession>A0ABT8YCH4</accession>
<keyword evidence="2" id="KW-0812">Transmembrane</keyword>
<evidence type="ECO:0000256" key="1">
    <source>
        <dbReference type="SAM" id="MobiDB-lite"/>
    </source>
</evidence>
<feature type="transmembrane region" description="Helical" evidence="2">
    <location>
        <begin position="654"/>
        <end position="672"/>
    </location>
</feature>
<feature type="transmembrane region" description="Helical" evidence="2">
    <location>
        <begin position="472"/>
        <end position="490"/>
    </location>
</feature>
<feature type="transmembrane region" description="Helical" evidence="2">
    <location>
        <begin position="315"/>
        <end position="335"/>
    </location>
</feature>
<gene>
    <name evidence="3" type="ORF">Q4F19_16775</name>
</gene>
<evidence type="ECO:0000256" key="2">
    <source>
        <dbReference type="SAM" id="Phobius"/>
    </source>
</evidence>
<reference evidence="3" key="1">
    <citation type="submission" date="2023-07" db="EMBL/GenBank/DDBJ databases">
        <authorList>
            <person name="Kim M."/>
        </authorList>
    </citation>
    <scope>NUCLEOTIDE SEQUENCE</scope>
    <source>
        <strain evidence="3">BIUV-7</strain>
    </source>
</reference>
<dbReference type="Gene3D" id="3.40.1090.10">
    <property type="entry name" value="Cytosolic phospholipase A2 catalytic domain"/>
    <property type="match status" value="2"/>
</dbReference>
<feature type="transmembrane region" description="Helical" evidence="2">
    <location>
        <begin position="432"/>
        <end position="460"/>
    </location>
</feature>
<evidence type="ECO:0008006" key="5">
    <source>
        <dbReference type="Google" id="ProtNLM"/>
    </source>
</evidence>
<feature type="transmembrane region" description="Helical" evidence="2">
    <location>
        <begin position="393"/>
        <end position="411"/>
    </location>
</feature>
<keyword evidence="2" id="KW-1133">Transmembrane helix</keyword>
<dbReference type="PANTHER" id="PTHR10728:SF40">
    <property type="entry name" value="PATATIN FAMILY PROTEIN"/>
    <property type="match status" value="1"/>
</dbReference>
<feature type="transmembrane region" description="Helical" evidence="2">
    <location>
        <begin position="195"/>
        <end position="223"/>
    </location>
</feature>
<feature type="transmembrane region" description="Helical" evidence="2">
    <location>
        <begin position="366"/>
        <end position="387"/>
    </location>
</feature>
<keyword evidence="4" id="KW-1185">Reference proteome</keyword>
<dbReference type="PANTHER" id="PTHR10728">
    <property type="entry name" value="CYTOSOLIC PHOSPHOLIPASE A2"/>
    <property type="match status" value="1"/>
</dbReference>
<dbReference type="Proteomes" id="UP001169764">
    <property type="component" value="Unassembled WGS sequence"/>
</dbReference>
<sequence length="918" mass="99441">MPQEGAKTVAVPATALESVKALIDRRRRVRIWWGGDDAWSDAADPQPPVGLAFSGGGIRSATFCLGLIQGLAQSPRDALSKIDVLSTVSGGGYAGVFLRSLFVPASRRGIKAQPVLADDAVIEAIAEQYAFARAALASAPNQQELSFQAHNQGKPRTVRNPMWWLREHSRYLAPNGPTDFSFAIAYLARNWLAMVYLFVLACTAVATVTVAVEAGLLGLLGWVRGGPVGPLPASPLFGLALIPIVQIVALVIGYWGTQAMSANEPSAAKQHHNLNQTLGRVAVATAAAAVVLLVALIGVAWWYAEPLGQAVTRHVGRFLTGAVVLGIVAASLGAATDRYHADQLKTQGTMLTAELRARLTNRLARANLLLGLIVGAGLIDSLAAMLNRLVEGGVSRTLLAGMLPVFAFLIKKLPDWFGGTGKSAIKSLVKRFATTTALVFGLVLYGLLAVAATALVHHAAWSDTIWTDQANWPRLIVLLALAWLLAIVSGKAEGFINLSSLHTLYSARLTRAYLGAGNIERLALPDVREDEHPVRGGHVRTRDPVPVNENHAGDYIQPRVYGELDLPAPIHIINVTINETLDLRSQIVARDRKGDIMSLEPGGVRIGRQLADWRRLTNDPPDPDRSHAENVSLGQWIAISGAAASSAMGRMTSLGFALAFTFANVRLGYWWWAPRMCEDVPQTLGFKGWVAQNFATFVYLANEMTCRYSRGYDRKYLTDGGHYENSGAYPLIRRRVPFIIVSDNGADPDYAFEDLQTLVRQTRIDLGGETMILEGVELADQLAILGVVDASVFVDPAADPDWRASMIDARSRPFILLLRVTLGDDVLHLLWIKPRLLPGMPADVAGYAATMPPFPQQPTGDQFFDEAQWESYRRLGEEAMRRLLAACPRLLADPVPVGGRAGATSKGDQARRAPAVRR</sequence>
<name>A0ABT8YCH4_9SPHN</name>
<evidence type="ECO:0000313" key="4">
    <source>
        <dbReference type="Proteomes" id="UP001169764"/>
    </source>
</evidence>
<proteinExistence type="predicted"/>
<evidence type="ECO:0000313" key="3">
    <source>
        <dbReference type="EMBL" id="MDO6416046.1"/>
    </source>
</evidence>
<feature type="transmembrane region" description="Helical" evidence="2">
    <location>
        <begin position="278"/>
        <end position="303"/>
    </location>
</feature>
<keyword evidence="2" id="KW-0472">Membrane</keyword>
<feature type="region of interest" description="Disordered" evidence="1">
    <location>
        <begin position="895"/>
        <end position="918"/>
    </location>
</feature>
<feature type="transmembrane region" description="Helical" evidence="2">
    <location>
        <begin position="235"/>
        <end position="257"/>
    </location>
</feature>
<protein>
    <recommendedName>
        <fullName evidence="5">PNPLA domain-containing protein</fullName>
    </recommendedName>
</protein>
<organism evidence="3 4">
    <name type="scientific">Sphingomonas natans</name>
    <dbReference type="NCBI Taxonomy" id="3063330"/>
    <lineage>
        <taxon>Bacteria</taxon>
        <taxon>Pseudomonadati</taxon>
        <taxon>Pseudomonadota</taxon>
        <taxon>Alphaproteobacteria</taxon>
        <taxon>Sphingomonadales</taxon>
        <taxon>Sphingomonadaceae</taxon>
        <taxon>Sphingomonas</taxon>
    </lineage>
</organism>
<dbReference type="SUPFAM" id="SSF52151">
    <property type="entry name" value="FabD/lysophospholipase-like"/>
    <property type="match status" value="2"/>
</dbReference>